<keyword evidence="2" id="KW-0472">Membrane</keyword>
<dbReference type="EMBL" id="JBIHMM010000001">
    <property type="protein sequence ID" value="MFH0253281.1"/>
    <property type="molecule type" value="Genomic_DNA"/>
</dbReference>
<feature type="region of interest" description="Disordered" evidence="1">
    <location>
        <begin position="48"/>
        <end position="75"/>
    </location>
</feature>
<keyword evidence="2" id="KW-0812">Transmembrane</keyword>
<comment type="caution">
    <text evidence="3">The sequence shown here is derived from an EMBL/GenBank/DDBJ whole genome shotgun (WGS) entry which is preliminary data.</text>
</comment>
<keyword evidence="4" id="KW-1185">Reference proteome</keyword>
<feature type="transmembrane region" description="Helical" evidence="2">
    <location>
        <begin position="14"/>
        <end position="31"/>
    </location>
</feature>
<organism evidence="3 4">
    <name type="scientific">Roseovarius aquimarinus</name>
    <dbReference type="NCBI Taxonomy" id="1229156"/>
    <lineage>
        <taxon>Bacteria</taxon>
        <taxon>Pseudomonadati</taxon>
        <taxon>Pseudomonadota</taxon>
        <taxon>Alphaproteobacteria</taxon>
        <taxon>Rhodobacterales</taxon>
        <taxon>Roseobacteraceae</taxon>
        <taxon>Roseovarius</taxon>
    </lineage>
</organism>
<evidence type="ECO:0000313" key="4">
    <source>
        <dbReference type="Proteomes" id="UP001607157"/>
    </source>
</evidence>
<dbReference type="Proteomes" id="UP001607157">
    <property type="component" value="Unassembled WGS sequence"/>
</dbReference>
<evidence type="ECO:0000256" key="2">
    <source>
        <dbReference type="SAM" id="Phobius"/>
    </source>
</evidence>
<proteinExistence type="predicted"/>
<dbReference type="Pfam" id="PF05545">
    <property type="entry name" value="FixQ"/>
    <property type="match status" value="1"/>
</dbReference>
<gene>
    <name evidence="3" type="ORF">ACGRVM_05230</name>
</gene>
<keyword evidence="2" id="KW-1133">Transmembrane helix</keyword>
<name>A0ABW7I652_9RHOB</name>
<sequence length="75" mass="8348">METYTFLRQLADSWVLLILTLIFLGVIFWAFRPGSRPLHDDAAAVPFRNDDARPGQHRNAPAMAAAQSEKGNGHV</sequence>
<dbReference type="CDD" id="cd01324">
    <property type="entry name" value="cbb3_Oxidase_CcoQ"/>
    <property type="match status" value="1"/>
</dbReference>
<evidence type="ECO:0000256" key="1">
    <source>
        <dbReference type="SAM" id="MobiDB-lite"/>
    </source>
</evidence>
<dbReference type="RefSeq" id="WP_377167984.1">
    <property type="nucleotide sequence ID" value="NZ_JBHTJC010000001.1"/>
</dbReference>
<evidence type="ECO:0000313" key="3">
    <source>
        <dbReference type="EMBL" id="MFH0253281.1"/>
    </source>
</evidence>
<accession>A0ABW7I652</accession>
<protein>
    <submittedName>
        <fullName evidence="3">Cbb3-type cytochrome c oxidase subunit 3</fullName>
    </submittedName>
</protein>
<reference evidence="3 4" key="1">
    <citation type="submission" date="2024-10" db="EMBL/GenBank/DDBJ databases">
        <authorList>
            <person name="Yang X.-N."/>
        </authorList>
    </citation>
    <scope>NUCLEOTIDE SEQUENCE [LARGE SCALE GENOMIC DNA]</scope>
    <source>
        <strain evidence="3 4">CAU 1059</strain>
    </source>
</reference>
<dbReference type="InterPro" id="IPR008621">
    <property type="entry name" value="Cbb3-typ_cyt_oxidase_comp"/>
</dbReference>